<dbReference type="PANTHER" id="PTHR22426:SF2">
    <property type="entry name" value="ARGININE_SERINE-RICH COILED-COIL PROTEIN 2"/>
    <property type="match status" value="1"/>
</dbReference>
<protein>
    <submittedName>
        <fullName evidence="2">Uncharacterized protein</fullName>
    </submittedName>
</protein>
<keyword evidence="3" id="KW-1185">Reference proteome</keyword>
<accession>A0A9E7HG70</accession>
<organism evidence="2 3">
    <name type="scientific">Musa troglodytarum</name>
    <name type="common">fe'i banana</name>
    <dbReference type="NCBI Taxonomy" id="320322"/>
    <lineage>
        <taxon>Eukaryota</taxon>
        <taxon>Viridiplantae</taxon>
        <taxon>Streptophyta</taxon>
        <taxon>Embryophyta</taxon>
        <taxon>Tracheophyta</taxon>
        <taxon>Spermatophyta</taxon>
        <taxon>Magnoliopsida</taxon>
        <taxon>Liliopsida</taxon>
        <taxon>Zingiberales</taxon>
        <taxon>Musaceae</taxon>
        <taxon>Musa</taxon>
    </lineage>
</organism>
<reference evidence="2" key="1">
    <citation type="submission" date="2022-05" db="EMBL/GenBank/DDBJ databases">
        <title>The Musa troglodytarum L. genome provides insights into the mechanism of non-climacteric behaviour and enrichment of carotenoids.</title>
        <authorList>
            <person name="Wang J."/>
        </authorList>
    </citation>
    <scope>NUCLEOTIDE SEQUENCE</scope>
    <source>
        <tissue evidence="2">Leaf</tissue>
    </source>
</reference>
<dbReference type="AlphaFoldDB" id="A0A9E7HG70"/>
<dbReference type="EMBL" id="CP097510">
    <property type="protein sequence ID" value="URE32605.1"/>
    <property type="molecule type" value="Genomic_DNA"/>
</dbReference>
<gene>
    <name evidence="2" type="ORF">MUK42_16596</name>
</gene>
<evidence type="ECO:0000313" key="3">
    <source>
        <dbReference type="Proteomes" id="UP001055439"/>
    </source>
</evidence>
<evidence type="ECO:0000313" key="2">
    <source>
        <dbReference type="EMBL" id="URE32605.1"/>
    </source>
</evidence>
<dbReference type="OrthoDB" id="1928974at2759"/>
<feature type="compositionally biased region" description="Basic and acidic residues" evidence="1">
    <location>
        <begin position="44"/>
        <end position="53"/>
    </location>
</feature>
<feature type="region of interest" description="Disordered" evidence="1">
    <location>
        <begin position="34"/>
        <end position="56"/>
    </location>
</feature>
<name>A0A9E7HG70_9LILI</name>
<dbReference type="Proteomes" id="UP001055439">
    <property type="component" value="Chromosome 8"/>
</dbReference>
<dbReference type="PANTHER" id="PTHR22426">
    <property type="entry name" value="ARGININE_SERINE-RICH COILED-COIL PROTEIN 2"/>
    <property type="match status" value="1"/>
</dbReference>
<sequence>MRPNFTLRWGRSMGPVLGIVAVCPIRHLTEGNAVDEVPSSSSKQTKETHEKVNSETMNSSINDAESANDVNSTKVAAMKAAELVNKNLEGFGGVGYLSTDQKKKLLWGNKKKSASEESSSCWDFHLFPNQECQENFNRLMNLRLPLWLLPICPSGQIGQACESSSKETETCGEKLGKLAFRVQEQFHVCLEATVILSDFNGKLTCLEHAAATVVFRV</sequence>
<evidence type="ECO:0000256" key="1">
    <source>
        <dbReference type="SAM" id="MobiDB-lite"/>
    </source>
</evidence>
<proteinExistence type="predicted"/>